<feature type="domain" description="Phage tail collar" evidence="1">
    <location>
        <begin position="7"/>
        <end position="63"/>
    </location>
</feature>
<keyword evidence="3" id="KW-1185">Reference proteome</keyword>
<gene>
    <name evidence="2" type="ORF">J42TS3_44000</name>
</gene>
<dbReference type="Gene3D" id="3.90.1340.10">
    <property type="entry name" value="Phage tail collar domain"/>
    <property type="match status" value="1"/>
</dbReference>
<comment type="caution">
    <text evidence="2">The sequence shown here is derived from an EMBL/GenBank/DDBJ whole genome shotgun (WGS) entry which is preliminary data.</text>
</comment>
<sequence>MSEPFLGEIRSFSFGIVPKGWAACNGQTLPIHQNQALYSLLGTIYGGDGVTTFALPDLRGRVPVHPGNGVQLGQSAGEEHHTLTVQEMPQHTHFVFGAGTSSSNKAANNVWGTAPSSMYAAEATTQMSSNALSTTGQSQPHNNMQPYNVLSFCIAINGIYPSRN</sequence>
<dbReference type="InterPro" id="IPR011083">
    <property type="entry name" value="Phage_tail_collar_dom"/>
</dbReference>
<dbReference type="EMBL" id="BOSL01000018">
    <property type="protein sequence ID" value="GIP55365.1"/>
    <property type="molecule type" value="Genomic_DNA"/>
</dbReference>
<organism evidence="2 3">
    <name type="scientific">Paenibacillus vini</name>
    <dbReference type="NCBI Taxonomy" id="1476024"/>
    <lineage>
        <taxon>Bacteria</taxon>
        <taxon>Bacillati</taxon>
        <taxon>Bacillota</taxon>
        <taxon>Bacilli</taxon>
        <taxon>Bacillales</taxon>
        <taxon>Paenibacillaceae</taxon>
        <taxon>Paenibacillus</taxon>
    </lineage>
</organism>
<evidence type="ECO:0000313" key="3">
    <source>
        <dbReference type="Proteomes" id="UP000679992"/>
    </source>
</evidence>
<name>A0ABQ4MHA4_9BACL</name>
<accession>A0ABQ4MHA4</accession>
<protein>
    <submittedName>
        <fullName evidence="2">Tail Collar domain-containing protein</fullName>
    </submittedName>
</protein>
<dbReference type="RefSeq" id="WP_211019904.1">
    <property type="nucleotide sequence ID" value="NZ_BOSL01000018.1"/>
</dbReference>
<dbReference type="SUPFAM" id="SSF88874">
    <property type="entry name" value="Receptor-binding domain of short tail fibre protein gp12"/>
    <property type="match status" value="1"/>
</dbReference>
<evidence type="ECO:0000313" key="2">
    <source>
        <dbReference type="EMBL" id="GIP55365.1"/>
    </source>
</evidence>
<evidence type="ECO:0000259" key="1">
    <source>
        <dbReference type="Pfam" id="PF07484"/>
    </source>
</evidence>
<dbReference type="InterPro" id="IPR037053">
    <property type="entry name" value="Phage_tail_collar_dom_sf"/>
</dbReference>
<dbReference type="Proteomes" id="UP000679992">
    <property type="component" value="Unassembled WGS sequence"/>
</dbReference>
<reference evidence="2 3" key="1">
    <citation type="submission" date="2021-03" db="EMBL/GenBank/DDBJ databases">
        <title>Antimicrobial resistance genes in bacteria isolated from Japanese honey, and their potential for conferring macrolide and lincosamide resistance in the American foulbrood pathogen Paenibacillus larvae.</title>
        <authorList>
            <person name="Okamoto M."/>
            <person name="Kumagai M."/>
            <person name="Kanamori H."/>
            <person name="Takamatsu D."/>
        </authorList>
    </citation>
    <scope>NUCLEOTIDE SEQUENCE [LARGE SCALE GENOMIC DNA]</scope>
    <source>
        <strain evidence="2 3">J42TS3</strain>
    </source>
</reference>
<dbReference type="Pfam" id="PF07484">
    <property type="entry name" value="Collar"/>
    <property type="match status" value="1"/>
</dbReference>
<proteinExistence type="predicted"/>